<keyword evidence="3" id="KW-1185">Reference proteome</keyword>
<evidence type="ECO:0000256" key="1">
    <source>
        <dbReference type="SAM" id="SignalP"/>
    </source>
</evidence>
<evidence type="ECO:0000313" key="2">
    <source>
        <dbReference type="EMBL" id="KAK3866817.1"/>
    </source>
</evidence>
<protein>
    <submittedName>
        <fullName evidence="2">Uncharacterized protein</fullName>
    </submittedName>
</protein>
<reference evidence="2" key="1">
    <citation type="submission" date="2023-10" db="EMBL/GenBank/DDBJ databases">
        <title>Genome assemblies of two species of porcelain crab, Petrolisthes cinctipes and Petrolisthes manimaculis (Anomura: Porcellanidae).</title>
        <authorList>
            <person name="Angst P."/>
        </authorList>
    </citation>
    <scope>NUCLEOTIDE SEQUENCE</scope>
    <source>
        <strain evidence="2">PB745_01</strain>
        <tissue evidence="2">Gill</tissue>
    </source>
</reference>
<comment type="caution">
    <text evidence="2">The sequence shown here is derived from an EMBL/GenBank/DDBJ whole genome shotgun (WGS) entry which is preliminary data.</text>
</comment>
<evidence type="ECO:0000313" key="3">
    <source>
        <dbReference type="Proteomes" id="UP001286313"/>
    </source>
</evidence>
<feature type="signal peptide" evidence="1">
    <location>
        <begin position="1"/>
        <end position="26"/>
    </location>
</feature>
<accession>A0AAE1F3Y2</accession>
<gene>
    <name evidence="2" type="ORF">Pcinc_027673</name>
</gene>
<dbReference type="AlphaFoldDB" id="A0AAE1F3Y2"/>
<dbReference type="EMBL" id="JAWQEG010003331">
    <property type="protein sequence ID" value="KAK3866817.1"/>
    <property type="molecule type" value="Genomic_DNA"/>
</dbReference>
<dbReference type="Proteomes" id="UP001286313">
    <property type="component" value="Unassembled WGS sequence"/>
</dbReference>
<keyword evidence="1" id="KW-0732">Signal</keyword>
<proteinExistence type="predicted"/>
<feature type="chain" id="PRO_5042145323" evidence="1">
    <location>
        <begin position="27"/>
        <end position="86"/>
    </location>
</feature>
<sequence length="86" mass="10341">MKLKVCVSVLVMLMLVIVLPSFTTSALPNPLPFFGIKKGRNNQYRQPHSHHYQQQQPCYIYHQHQQQQPCVYWNNDNDCNNYYQQW</sequence>
<name>A0AAE1F3Y2_PETCI</name>
<organism evidence="2 3">
    <name type="scientific">Petrolisthes cinctipes</name>
    <name type="common">Flat porcelain crab</name>
    <dbReference type="NCBI Taxonomy" id="88211"/>
    <lineage>
        <taxon>Eukaryota</taxon>
        <taxon>Metazoa</taxon>
        <taxon>Ecdysozoa</taxon>
        <taxon>Arthropoda</taxon>
        <taxon>Crustacea</taxon>
        <taxon>Multicrustacea</taxon>
        <taxon>Malacostraca</taxon>
        <taxon>Eumalacostraca</taxon>
        <taxon>Eucarida</taxon>
        <taxon>Decapoda</taxon>
        <taxon>Pleocyemata</taxon>
        <taxon>Anomura</taxon>
        <taxon>Galatheoidea</taxon>
        <taxon>Porcellanidae</taxon>
        <taxon>Petrolisthes</taxon>
    </lineage>
</organism>